<keyword evidence="2" id="KW-1185">Reference proteome</keyword>
<dbReference type="InterPro" id="IPR013078">
    <property type="entry name" value="His_Pase_superF_clade-1"/>
</dbReference>
<dbReference type="Proteomes" id="UP000005402">
    <property type="component" value="Unassembled WGS sequence"/>
</dbReference>
<evidence type="ECO:0008006" key="3">
    <source>
        <dbReference type="Google" id="ProtNLM"/>
    </source>
</evidence>
<dbReference type="PANTHER" id="PTHR47623">
    <property type="entry name" value="OS09G0287300 PROTEIN"/>
    <property type="match status" value="1"/>
</dbReference>
<dbReference type="Gene3D" id="3.40.50.1240">
    <property type="entry name" value="Phosphoglycerate mutase-like"/>
    <property type="match status" value="1"/>
</dbReference>
<gene>
    <name evidence="1" type="ORF">HMPREF9712_03173</name>
</gene>
<accession>A0ABN0E6C1</accession>
<name>A0ABN0E6C1_9FLAO</name>
<evidence type="ECO:0000313" key="1">
    <source>
        <dbReference type="EMBL" id="EHO06110.1"/>
    </source>
</evidence>
<evidence type="ECO:0000313" key="2">
    <source>
        <dbReference type="Proteomes" id="UP000005402"/>
    </source>
</evidence>
<dbReference type="SUPFAM" id="SSF53254">
    <property type="entry name" value="Phosphoglycerate mutase-like"/>
    <property type="match status" value="1"/>
</dbReference>
<organism evidence="1 2">
    <name type="scientific">Myroides odoratimimus CCUG 10230</name>
    <dbReference type="NCBI Taxonomy" id="883150"/>
    <lineage>
        <taxon>Bacteria</taxon>
        <taxon>Pseudomonadati</taxon>
        <taxon>Bacteroidota</taxon>
        <taxon>Flavobacteriia</taxon>
        <taxon>Flavobacteriales</taxon>
        <taxon>Flavobacteriaceae</taxon>
        <taxon>Myroides</taxon>
    </lineage>
</organism>
<dbReference type="EMBL" id="AGEC02000013">
    <property type="protein sequence ID" value="EHO06110.1"/>
    <property type="molecule type" value="Genomic_DNA"/>
</dbReference>
<dbReference type="CDD" id="cd07040">
    <property type="entry name" value="HP"/>
    <property type="match status" value="1"/>
</dbReference>
<comment type="caution">
    <text evidence="1">The sequence shown here is derived from an EMBL/GenBank/DDBJ whole genome shotgun (WGS) entry which is preliminary data.</text>
</comment>
<proteinExistence type="predicted"/>
<dbReference type="PANTHER" id="PTHR47623:SF1">
    <property type="entry name" value="OS09G0287300 PROTEIN"/>
    <property type="match status" value="1"/>
</dbReference>
<dbReference type="Pfam" id="PF00300">
    <property type="entry name" value="His_Phos_1"/>
    <property type="match status" value="1"/>
</dbReference>
<sequence>MIFFIRFRYVCIILARIVMHILKKYNKPPVNKTIMKKLILIRHAKSCWNAITDDLSRPISTRGVADAHLVSHTLMGHLPAKVIVWSSPAKRASETAKIFCQNMEINLDCIILNPEVYTFERSGLTKAIKKCKNEHDTLILFGHNEAITKFVNKFGSETYENVPTSGVVIINFDTNDWGDIEKGTTELTIFPRDLKK</sequence>
<protein>
    <recommendedName>
        <fullName evidence="3">Phosphohistidine phosphatase SixA</fullName>
    </recommendedName>
</protein>
<dbReference type="InterPro" id="IPR029033">
    <property type="entry name" value="His_PPase_superfam"/>
</dbReference>
<reference evidence="1" key="1">
    <citation type="submission" date="2012-07" db="EMBL/GenBank/DDBJ databases">
        <title>The Genome Sequence of Myroides odoratimimus CCUG 10230.</title>
        <authorList>
            <consortium name="The Broad Institute Genome Sequencing Platform"/>
            <person name="Earl A."/>
            <person name="Ward D."/>
            <person name="Feldgarden M."/>
            <person name="Gevers D."/>
            <person name="Huys G."/>
            <person name="Walker B."/>
            <person name="Young S.K."/>
            <person name="Zeng Q."/>
            <person name="Gargeya S."/>
            <person name="Fitzgerald M."/>
            <person name="Haas B."/>
            <person name="Abouelleil A."/>
            <person name="Alvarado L."/>
            <person name="Arachchi H.M."/>
            <person name="Berlin A.M."/>
            <person name="Chapman S.B."/>
            <person name="Goldberg J."/>
            <person name="Griggs A."/>
            <person name="Gujja S."/>
            <person name="Hansen M."/>
            <person name="Howarth C."/>
            <person name="Imamovic A."/>
            <person name="Larimer J."/>
            <person name="McCowen C."/>
            <person name="Montmayeur A."/>
            <person name="Murphy C."/>
            <person name="Neiman D."/>
            <person name="Pearson M."/>
            <person name="Priest M."/>
            <person name="Roberts A."/>
            <person name="Saif S."/>
            <person name="Shea T."/>
            <person name="Sisk P."/>
            <person name="Sykes S."/>
            <person name="Wortman J."/>
            <person name="Nusbaum C."/>
            <person name="Birren B."/>
        </authorList>
    </citation>
    <scope>NUCLEOTIDE SEQUENCE [LARGE SCALE GENOMIC DNA]</scope>
    <source>
        <strain evidence="1">CCUG 10230</strain>
    </source>
</reference>